<evidence type="ECO:0000256" key="1">
    <source>
        <dbReference type="ARBA" id="ARBA00007529"/>
    </source>
</evidence>
<dbReference type="PIRSF" id="PIRSF029792">
    <property type="entry name" value="Pro_racemase"/>
    <property type="match status" value="1"/>
</dbReference>
<dbReference type="InterPro" id="IPR008794">
    <property type="entry name" value="Pro_racemase_fam"/>
</dbReference>
<protein>
    <submittedName>
        <fullName evidence="2">Proline racemase family protein</fullName>
    </submittedName>
</protein>
<evidence type="ECO:0000313" key="2">
    <source>
        <dbReference type="EMBL" id="MDX8540672.1"/>
    </source>
</evidence>
<dbReference type="SUPFAM" id="SSF54506">
    <property type="entry name" value="Diaminopimelate epimerase-like"/>
    <property type="match status" value="1"/>
</dbReference>
<dbReference type="SFLD" id="SFLDS00028">
    <property type="entry name" value="Proline_Racemase"/>
    <property type="match status" value="1"/>
</dbReference>
<dbReference type="PANTHER" id="PTHR33442:SF5">
    <property type="entry name" value="BIFUNCTIONAL TRANS-3-HYDROXY-L-PROLINE DEHYDRATASE_2-EPIMERASE"/>
    <property type="match status" value="1"/>
</dbReference>
<proteinExistence type="inferred from homology"/>
<dbReference type="PANTHER" id="PTHR33442">
    <property type="entry name" value="TRANS-3-HYDROXY-L-PROLINE DEHYDRATASE"/>
    <property type="match status" value="1"/>
</dbReference>
<dbReference type="EMBL" id="JAVIIP010000015">
    <property type="protein sequence ID" value="MDX8540672.1"/>
    <property type="molecule type" value="Genomic_DNA"/>
</dbReference>
<comment type="similarity">
    <text evidence="1">Belongs to the proline racemase family.</text>
</comment>
<comment type="caution">
    <text evidence="2">The sequence shown here is derived from an EMBL/GenBank/DDBJ whole genome shotgun (WGS) entry which is preliminary data.</text>
</comment>
<sequence length="337" mass="36497">MKFTHRLWIVDSHTAGEPSRFVVSGFPKIPGSTMAERMHNLSNDFDWVRRVTMNEPRGHRDMFGGVLVPPADPTAHVGVVYMDGGQFYNMCGHASLGLCGMLVETGQVPRTGTTTEVRIDTPAGLVVGSVTTTEDGTIEAVSLIDVPSFAFALDQHVDVPGYGRIRVDFGYGGNIFVIAEAADLGFRSIDPEHTTDLIKAGVALREAARQQFRFQHPEQPHINGIDLAMLTAAPSSDVTDARNIVILGEAQADRSPCGTGTCARMAVEHAKGKLSVGQRFRHESSIKTYFDARILETTTVGELQAVVPEISCRPFLTGFSEFVVDPDDPLGHGFTLG</sequence>
<gene>
    <name evidence="2" type="ORF">RFM23_23915</name>
</gene>
<dbReference type="Pfam" id="PF05544">
    <property type="entry name" value="Pro_racemase"/>
    <property type="match status" value="1"/>
</dbReference>
<dbReference type="Gene3D" id="3.10.310.10">
    <property type="entry name" value="Diaminopimelate Epimerase, Chain A, domain 1"/>
    <property type="match status" value="2"/>
</dbReference>
<organism evidence="2 3">
    <name type="scientific">Mesorhizobium abyssinicae</name>
    <dbReference type="NCBI Taxonomy" id="1209958"/>
    <lineage>
        <taxon>Bacteria</taxon>
        <taxon>Pseudomonadati</taxon>
        <taxon>Pseudomonadota</taxon>
        <taxon>Alphaproteobacteria</taxon>
        <taxon>Hyphomicrobiales</taxon>
        <taxon>Phyllobacteriaceae</taxon>
        <taxon>Mesorhizobium</taxon>
    </lineage>
</organism>
<accession>A0ABU5ATQ2</accession>
<evidence type="ECO:0000313" key="3">
    <source>
        <dbReference type="Proteomes" id="UP001276564"/>
    </source>
</evidence>
<keyword evidence="3" id="KW-1185">Reference proteome</keyword>
<reference evidence="2 3" key="1">
    <citation type="submission" date="2023-08" db="EMBL/GenBank/DDBJ databases">
        <title>Implementing the SeqCode for naming new Mesorhizobium species isolated from Vachellia karroo root nodules.</title>
        <authorList>
            <person name="Van Lill M."/>
        </authorList>
    </citation>
    <scope>NUCLEOTIDE SEQUENCE [LARGE SCALE GENOMIC DNA]</scope>
    <source>
        <strain evidence="2 3">VK4B</strain>
    </source>
</reference>
<dbReference type="RefSeq" id="WP_320321509.1">
    <property type="nucleotide sequence ID" value="NZ_JAVIIP010000015.1"/>
</dbReference>
<dbReference type="Proteomes" id="UP001276564">
    <property type="component" value="Unassembled WGS sequence"/>
</dbReference>
<name>A0ABU5ATQ2_9HYPH</name>